<proteinExistence type="predicted"/>
<dbReference type="WBParaSite" id="maker-unitig_20046-snap-gene-0.2-mRNA-1">
    <property type="protein sequence ID" value="maker-unitig_20046-snap-gene-0.2-mRNA-1"/>
    <property type="gene ID" value="maker-unitig_20046-snap-gene-0.2"/>
</dbReference>
<accession>A0A1I8F4B1</accession>
<dbReference type="Proteomes" id="UP000095280">
    <property type="component" value="Unplaced"/>
</dbReference>
<name>A0A1I8F4B1_9PLAT</name>
<keyword evidence="1" id="KW-1185">Reference proteome</keyword>
<protein>
    <submittedName>
        <fullName evidence="2">RYDR_ITPR domain-containing protein</fullName>
    </submittedName>
</protein>
<evidence type="ECO:0000313" key="1">
    <source>
        <dbReference type="Proteomes" id="UP000095280"/>
    </source>
</evidence>
<sequence length="202" mass="22496">LMERLQFSAGQSESRNGEIFVLLCNVKQRDTVMLALTKIANLLLVAHGDDQFYFIKLTVIIASCWLRSSATAFIGTLGGRDRGACERDGGLLHRGRLLYDYSCQKASHAASGRCTPTKARLLEDSITKPSKAEARRHRRFIKRRLFREIRLPSRPVLRDGILRPKGLSLSTGGANRLAQIPIVPLAAEWSRICSTSTSGLFR</sequence>
<evidence type="ECO:0000313" key="2">
    <source>
        <dbReference type="WBParaSite" id="maker-unitig_20046-snap-gene-0.2-mRNA-1"/>
    </source>
</evidence>
<dbReference type="AlphaFoldDB" id="A0A1I8F4B1"/>
<reference evidence="2" key="1">
    <citation type="submission" date="2016-11" db="UniProtKB">
        <authorList>
            <consortium name="WormBaseParasite"/>
        </authorList>
    </citation>
    <scope>IDENTIFICATION</scope>
</reference>
<organism evidence="1 2">
    <name type="scientific">Macrostomum lignano</name>
    <dbReference type="NCBI Taxonomy" id="282301"/>
    <lineage>
        <taxon>Eukaryota</taxon>
        <taxon>Metazoa</taxon>
        <taxon>Spiralia</taxon>
        <taxon>Lophotrochozoa</taxon>
        <taxon>Platyhelminthes</taxon>
        <taxon>Rhabditophora</taxon>
        <taxon>Macrostomorpha</taxon>
        <taxon>Macrostomida</taxon>
        <taxon>Macrostomidae</taxon>
        <taxon>Macrostomum</taxon>
    </lineage>
</organism>